<keyword evidence="1" id="KW-0378">Hydrolase</keyword>
<name>A0ABY2AJW9_9GAMM</name>
<evidence type="ECO:0000313" key="2">
    <source>
        <dbReference type="Proteomes" id="UP000292554"/>
    </source>
</evidence>
<dbReference type="Gene3D" id="1.10.260.80">
    <property type="match status" value="1"/>
</dbReference>
<dbReference type="NCBIfam" id="TIGR01509">
    <property type="entry name" value="HAD-SF-IA-v3"/>
    <property type="match status" value="1"/>
</dbReference>
<dbReference type="Gene3D" id="3.40.50.1000">
    <property type="entry name" value="HAD superfamily/HAD-like"/>
    <property type="match status" value="1"/>
</dbReference>
<dbReference type="NCBIfam" id="TIGR01549">
    <property type="entry name" value="HAD-SF-IA-v1"/>
    <property type="match status" value="1"/>
</dbReference>
<sequence>MPLSDAGRVFYGEDRVICSDKRSPRQLLADIKGVIFDLDGTLVESSLNFAQIRQDIGCPEGHDLLEFVDAIVCNQQRTQASLKIQQHELADAAQARWLPGAKQLVEHLCFRTIPQAIVTRNFQQAAAMKVERNSIPIERIVTREDAPPKPDPSGLIAIANEWQIAVSDILYVGDFLYDIQAAQRAGMVSCLYVAGAVPHYAHEADIVCHDFEHLASAFAAR</sequence>
<dbReference type="PANTHER" id="PTHR43885:SF1">
    <property type="entry name" value="SUPERFAMILY HYDROLASE, PUTATIVE (AFU_ORTHOLOGUE AFUA_4G13290)-RELATED"/>
    <property type="match status" value="1"/>
</dbReference>
<dbReference type="GO" id="GO:0016787">
    <property type="term" value="F:hydrolase activity"/>
    <property type="evidence" value="ECO:0007669"/>
    <property type="project" value="UniProtKB-KW"/>
</dbReference>
<proteinExistence type="predicted"/>
<dbReference type="SFLD" id="SFLDS00003">
    <property type="entry name" value="Haloacid_Dehalogenase"/>
    <property type="match status" value="1"/>
</dbReference>
<reference evidence="1 2" key="1">
    <citation type="submission" date="2019-02" db="EMBL/GenBank/DDBJ databases">
        <title>Corallincola luteus sp. nov., a marine bacterium isolated from surface sediment of Bohai Sea in China.</title>
        <authorList>
            <person name="Ren Q."/>
        </authorList>
    </citation>
    <scope>NUCLEOTIDE SEQUENCE [LARGE SCALE GENOMIC DNA]</scope>
    <source>
        <strain evidence="1 2">DASS28</strain>
    </source>
</reference>
<dbReference type="InterPro" id="IPR036412">
    <property type="entry name" value="HAD-like_sf"/>
</dbReference>
<comment type="caution">
    <text evidence="1">The sequence shown here is derived from an EMBL/GenBank/DDBJ whole genome shotgun (WGS) entry which is preliminary data.</text>
</comment>
<dbReference type="InterPro" id="IPR023214">
    <property type="entry name" value="HAD_sf"/>
</dbReference>
<dbReference type="SFLD" id="SFLDG01129">
    <property type="entry name" value="C1.5:_HAD__Beta-PGM__Phosphata"/>
    <property type="match status" value="1"/>
</dbReference>
<evidence type="ECO:0000313" key="1">
    <source>
        <dbReference type="EMBL" id="TCI02533.1"/>
    </source>
</evidence>
<accession>A0ABY2AJW9</accession>
<dbReference type="SUPFAM" id="SSF56784">
    <property type="entry name" value="HAD-like"/>
    <property type="match status" value="1"/>
</dbReference>
<organism evidence="1 2">
    <name type="scientific">Corallincola luteus</name>
    <dbReference type="NCBI Taxonomy" id="1775177"/>
    <lineage>
        <taxon>Bacteria</taxon>
        <taxon>Pseudomonadati</taxon>
        <taxon>Pseudomonadota</taxon>
        <taxon>Gammaproteobacteria</taxon>
        <taxon>Alteromonadales</taxon>
        <taxon>Psychromonadaceae</taxon>
        <taxon>Corallincola</taxon>
    </lineage>
</organism>
<dbReference type="Proteomes" id="UP000292554">
    <property type="component" value="Unassembled WGS sequence"/>
</dbReference>
<dbReference type="InterPro" id="IPR006439">
    <property type="entry name" value="HAD-SF_hydro_IA"/>
</dbReference>
<protein>
    <submittedName>
        <fullName evidence="1">HAD family hydrolase</fullName>
    </submittedName>
</protein>
<dbReference type="EMBL" id="SJXE01000007">
    <property type="protein sequence ID" value="TCI02533.1"/>
    <property type="molecule type" value="Genomic_DNA"/>
</dbReference>
<keyword evidence="2" id="KW-1185">Reference proteome</keyword>
<dbReference type="InterPro" id="IPR041492">
    <property type="entry name" value="HAD_2"/>
</dbReference>
<dbReference type="Pfam" id="PF13419">
    <property type="entry name" value="HAD_2"/>
    <property type="match status" value="1"/>
</dbReference>
<gene>
    <name evidence="1" type="ORF">EZV61_13485</name>
</gene>
<dbReference type="PANTHER" id="PTHR43885">
    <property type="entry name" value="HALOACID DEHALOGENASE-LIKE HYDROLASE"/>
    <property type="match status" value="1"/>
</dbReference>